<dbReference type="GO" id="GO:0043531">
    <property type="term" value="F:ADP binding"/>
    <property type="evidence" value="ECO:0007669"/>
    <property type="project" value="InterPro"/>
</dbReference>
<dbReference type="GO" id="GO:0004674">
    <property type="term" value="F:protein serine/threonine kinase activity"/>
    <property type="evidence" value="ECO:0007669"/>
    <property type="project" value="UniProtKB-KW"/>
</dbReference>
<dbReference type="Pfam" id="PF00196">
    <property type="entry name" value="GerE"/>
    <property type="match status" value="1"/>
</dbReference>
<dbReference type="CDD" id="cd06170">
    <property type="entry name" value="LuxR_C_like"/>
    <property type="match status" value="1"/>
</dbReference>
<dbReference type="Proteomes" id="UP000183561">
    <property type="component" value="Unassembled WGS sequence"/>
</dbReference>
<evidence type="ECO:0000259" key="2">
    <source>
        <dbReference type="PROSITE" id="PS50043"/>
    </source>
</evidence>
<evidence type="ECO:0000256" key="1">
    <source>
        <dbReference type="SAM" id="MobiDB-lite"/>
    </source>
</evidence>
<dbReference type="GO" id="GO:0003677">
    <property type="term" value="F:DNA binding"/>
    <property type="evidence" value="ECO:0007669"/>
    <property type="project" value="InterPro"/>
</dbReference>
<dbReference type="InterPro" id="IPR016032">
    <property type="entry name" value="Sig_transdc_resp-reg_C-effctor"/>
</dbReference>
<dbReference type="InterPro" id="IPR036388">
    <property type="entry name" value="WH-like_DNA-bd_sf"/>
</dbReference>
<dbReference type="PRINTS" id="PR00038">
    <property type="entry name" value="HTHLUXR"/>
</dbReference>
<evidence type="ECO:0000313" key="4">
    <source>
        <dbReference type="Proteomes" id="UP000183561"/>
    </source>
</evidence>
<accession>A0A1H5BSE8</accession>
<dbReference type="Gene3D" id="1.10.10.10">
    <property type="entry name" value="Winged helix-like DNA-binding domain superfamily/Winged helix DNA-binding domain"/>
    <property type="match status" value="1"/>
</dbReference>
<dbReference type="RefSeq" id="WP_244163784.1">
    <property type="nucleotide sequence ID" value="NZ_FNSV01000005.1"/>
</dbReference>
<feature type="region of interest" description="Disordered" evidence="1">
    <location>
        <begin position="1"/>
        <end position="54"/>
    </location>
</feature>
<dbReference type="Gene3D" id="3.40.50.300">
    <property type="entry name" value="P-loop containing nucleotide triphosphate hydrolases"/>
    <property type="match status" value="1"/>
</dbReference>
<dbReference type="SMART" id="SM00421">
    <property type="entry name" value="HTH_LUXR"/>
    <property type="match status" value="1"/>
</dbReference>
<keyword evidence="3" id="KW-0418">Kinase</keyword>
<dbReference type="PANTHER" id="PTHR47691">
    <property type="entry name" value="REGULATOR-RELATED"/>
    <property type="match status" value="1"/>
</dbReference>
<dbReference type="PROSITE" id="PS50043">
    <property type="entry name" value="HTH_LUXR_2"/>
    <property type="match status" value="1"/>
</dbReference>
<dbReference type="Gene3D" id="1.25.40.10">
    <property type="entry name" value="Tetratricopeptide repeat domain"/>
    <property type="match status" value="1"/>
</dbReference>
<dbReference type="AlphaFoldDB" id="A0A1H5BSE8"/>
<keyword evidence="4" id="KW-1185">Reference proteome</keyword>
<dbReference type="InterPro" id="IPR000792">
    <property type="entry name" value="Tscrpt_reg_LuxR_C"/>
</dbReference>
<proteinExistence type="predicted"/>
<gene>
    <name evidence="3" type="ORF">SAMN04490239_8824</name>
</gene>
<reference evidence="4" key="1">
    <citation type="submission" date="2016-10" db="EMBL/GenBank/DDBJ databases">
        <authorList>
            <person name="Varghese N."/>
            <person name="Submissions S."/>
        </authorList>
    </citation>
    <scope>NUCLEOTIDE SEQUENCE [LARGE SCALE GENOMIC DNA]</scope>
    <source>
        <strain evidence="4">DSM 44498</strain>
    </source>
</reference>
<dbReference type="GO" id="GO:0006355">
    <property type="term" value="P:regulation of DNA-templated transcription"/>
    <property type="evidence" value="ECO:0007669"/>
    <property type="project" value="InterPro"/>
</dbReference>
<sequence length="820" mass="89771">MNDESNRAGPAGRPTELTPMPVPPPDAKARSGGGSGNSMPVRGRGRTGNLPVDLTGFVGRRHEVGETKKMLSASRLVTLTGIGGVGKTRLALRVATDSQRAFTDGVWLIELSELSDPELVTGVVSDVLGLRNHTVDAPLVLLTDHLADKDVLLVLDNCEHLVESVAALAATVLRTCPGVRILATSREPLRVRGEAVTRVPPMQTPNPDHAPSLRGLPGYESVALFLQRAVAAVPTFELTEDNQVAVAQICARLDGLPLPIELAAARLRVMSVHQILDRLTDRYRLLTGGSRAAPDRQKTLRWSIDWSYELCTPQEQRLWARLTVFACSFELDAAEAICGDDDRGGDLLDVVSALVDKSILIREEAGDVVRYRMLDILKEYAQEKLQPTDEYPNLRRRFQDWYQELITRAAADIISPRQLHWLDLLDREQPNLRAALHFALSEPDEADAGLRMAVGLSPFWLSRGYVREGRLWLDRVLAAHVGESGADPATALYLVSLFAGVQGDVTEGVGLLARADSLEDRPGATWMRALRGFVRGFLALYNRDSVSAVMYFDEAIGASQETEGADFLHVVSLLGKGLSYVSLGDASKARVCHAEMLALAGTLGDFVYCGRSAMMGAWAWWCDGDRTRARAVIEEGIRLSTRADDSFGIGCSLEALAWIETDHDPGCAAVLLGAAAAIWRDVGGTMANYLTGLSYHSDCEQQARRVLGDRQFEEKYQHGSAFSVDDAVEYAFDIQPVPATRTPEVGTLSRRERQVAELVAEGLTNRAIAAKLVISQRTAQGHVERILSKLGYTSRTQIATWLVEQRHQQNPGPEMRTHHS</sequence>
<dbReference type="EMBL" id="FNSV01000005">
    <property type="protein sequence ID" value="SED57207.1"/>
    <property type="molecule type" value="Genomic_DNA"/>
</dbReference>
<dbReference type="SUPFAM" id="SSF52540">
    <property type="entry name" value="P-loop containing nucleoside triphosphate hydrolases"/>
    <property type="match status" value="1"/>
</dbReference>
<name>A0A1H5BSE8_9NOCA</name>
<keyword evidence="3" id="KW-0808">Transferase</keyword>
<dbReference type="SUPFAM" id="SSF48452">
    <property type="entry name" value="TPR-like"/>
    <property type="match status" value="1"/>
</dbReference>
<feature type="domain" description="HTH luxR-type" evidence="2">
    <location>
        <begin position="741"/>
        <end position="806"/>
    </location>
</feature>
<dbReference type="PANTHER" id="PTHR47691:SF3">
    <property type="entry name" value="HTH-TYPE TRANSCRIPTIONAL REGULATOR RV0890C-RELATED"/>
    <property type="match status" value="1"/>
</dbReference>
<evidence type="ECO:0000313" key="3">
    <source>
        <dbReference type="EMBL" id="SED57207.1"/>
    </source>
</evidence>
<dbReference type="InterPro" id="IPR011990">
    <property type="entry name" value="TPR-like_helical_dom_sf"/>
</dbReference>
<dbReference type="InterPro" id="IPR027417">
    <property type="entry name" value="P-loop_NTPase"/>
</dbReference>
<keyword evidence="3" id="KW-0723">Serine/threonine-protein kinase</keyword>
<dbReference type="PRINTS" id="PR00364">
    <property type="entry name" value="DISEASERSIST"/>
</dbReference>
<dbReference type="SUPFAM" id="SSF46894">
    <property type="entry name" value="C-terminal effector domain of the bipartite response regulators"/>
    <property type="match status" value="1"/>
</dbReference>
<protein>
    <submittedName>
        <fullName evidence="3">Non-specific serine/threonine protein kinase</fullName>
    </submittedName>
</protein>
<organism evidence="3 4">
    <name type="scientific">Rhodococcus koreensis</name>
    <dbReference type="NCBI Taxonomy" id="99653"/>
    <lineage>
        <taxon>Bacteria</taxon>
        <taxon>Bacillati</taxon>
        <taxon>Actinomycetota</taxon>
        <taxon>Actinomycetes</taxon>
        <taxon>Mycobacteriales</taxon>
        <taxon>Nocardiaceae</taxon>
        <taxon>Rhodococcus</taxon>
    </lineage>
</organism>